<keyword evidence="3 9" id="KW-0479">Metal-binding</keyword>
<evidence type="ECO:0000256" key="6">
    <source>
        <dbReference type="ARBA" id="ARBA00023049"/>
    </source>
</evidence>
<evidence type="ECO:0000256" key="9">
    <source>
        <dbReference type="RuleBase" id="RU003435"/>
    </source>
</evidence>
<evidence type="ECO:0000256" key="3">
    <source>
        <dbReference type="ARBA" id="ARBA00022723"/>
    </source>
</evidence>
<dbReference type="Pfam" id="PF19310">
    <property type="entry name" value="TOP_N"/>
    <property type="match status" value="1"/>
</dbReference>
<proteinExistence type="inferred from homology"/>
<dbReference type="AlphaFoldDB" id="A0A368L702"/>
<dbReference type="InterPro" id="IPR001567">
    <property type="entry name" value="Pept_M3A_M3B_dom"/>
</dbReference>
<dbReference type="PANTHER" id="PTHR11804:SF84">
    <property type="entry name" value="SACCHAROLYSIN"/>
    <property type="match status" value="1"/>
</dbReference>
<dbReference type="SUPFAM" id="SSF55486">
    <property type="entry name" value="Metalloproteases ('zincins'), catalytic domain"/>
    <property type="match status" value="1"/>
</dbReference>
<comment type="caution">
    <text evidence="12">The sequence shown here is derived from an EMBL/GenBank/DDBJ whole genome shotgun (WGS) entry which is preliminary data.</text>
</comment>
<dbReference type="InterPro" id="IPR045666">
    <property type="entry name" value="OpdA_N"/>
</dbReference>
<evidence type="ECO:0000256" key="4">
    <source>
        <dbReference type="ARBA" id="ARBA00022801"/>
    </source>
</evidence>
<evidence type="ECO:0000256" key="8">
    <source>
        <dbReference type="ARBA" id="ARBA00026100"/>
    </source>
</evidence>
<comment type="catalytic activity">
    <reaction evidence="7">
        <text>Hydrolysis of oligopeptides, with broad specificity. Gly or Ala commonly occur as P1 or P1' residues, but more distant residues are also important, as is shown by the fact that Z-Gly-Pro-Gly-|-Gly-Pro-Ala is cleaved, but not Z-(Gly)(5).</text>
        <dbReference type="EC" id="3.4.24.70"/>
    </reaction>
</comment>
<keyword evidence="4 9" id="KW-0378">Hydrolase</keyword>
<dbReference type="EC" id="3.4.24.70" evidence="8"/>
<keyword evidence="2 9" id="KW-0645">Protease</keyword>
<evidence type="ECO:0000313" key="13">
    <source>
        <dbReference type="Proteomes" id="UP000252357"/>
    </source>
</evidence>
<accession>A0A368L702</accession>
<dbReference type="OrthoDB" id="9773538at2"/>
<dbReference type="Gene3D" id="3.40.390.10">
    <property type="entry name" value="Collagenase (Catalytic Domain)"/>
    <property type="match status" value="1"/>
</dbReference>
<dbReference type="GO" id="GO:0006518">
    <property type="term" value="P:peptide metabolic process"/>
    <property type="evidence" value="ECO:0007669"/>
    <property type="project" value="TreeGrafter"/>
</dbReference>
<dbReference type="FunFam" id="3.40.390.10:FF:000009">
    <property type="entry name" value="Oligopeptidase A"/>
    <property type="match status" value="1"/>
</dbReference>
<dbReference type="GO" id="GO:0005829">
    <property type="term" value="C:cytosol"/>
    <property type="evidence" value="ECO:0007669"/>
    <property type="project" value="UniProtKB-ARBA"/>
</dbReference>
<dbReference type="Proteomes" id="UP000252357">
    <property type="component" value="Unassembled WGS sequence"/>
</dbReference>
<dbReference type="InterPro" id="IPR024079">
    <property type="entry name" value="MetalloPept_cat_dom_sf"/>
</dbReference>
<evidence type="ECO:0000256" key="7">
    <source>
        <dbReference type="ARBA" id="ARBA00024603"/>
    </source>
</evidence>
<dbReference type="CDD" id="cd06456">
    <property type="entry name" value="M3A_DCP"/>
    <property type="match status" value="1"/>
</dbReference>
<evidence type="ECO:0000259" key="11">
    <source>
        <dbReference type="Pfam" id="PF19310"/>
    </source>
</evidence>
<dbReference type="GO" id="GO:0004222">
    <property type="term" value="F:metalloendopeptidase activity"/>
    <property type="evidence" value="ECO:0007669"/>
    <property type="project" value="UniProtKB-EC"/>
</dbReference>
<dbReference type="GO" id="GO:0006508">
    <property type="term" value="P:proteolysis"/>
    <property type="evidence" value="ECO:0007669"/>
    <property type="project" value="UniProtKB-KW"/>
</dbReference>
<name>A0A368L702_9BURK</name>
<reference evidence="12 13" key="1">
    <citation type="journal article" date="2018" name="Int. J. Syst. Evol. Microbiol.">
        <title>Parvibium lacunae gen. nov., sp. nov., a new member of the family Alcaligenaceae isolated from a freshwater pond.</title>
        <authorList>
            <person name="Chen W.M."/>
            <person name="Xie P.B."/>
            <person name="Hsu M.Y."/>
            <person name="Sheu S.Y."/>
        </authorList>
    </citation>
    <scope>NUCLEOTIDE SEQUENCE [LARGE SCALE GENOMIC DNA]</scope>
    <source>
        <strain evidence="12 13">KMB9</strain>
    </source>
</reference>
<keyword evidence="6 9" id="KW-0482">Metalloprotease</keyword>
<dbReference type="PANTHER" id="PTHR11804">
    <property type="entry name" value="PROTEASE M3 THIMET OLIGOPEPTIDASE-RELATED"/>
    <property type="match status" value="1"/>
</dbReference>
<feature type="domain" description="Peptidase M3A/M3B catalytic" evidence="10">
    <location>
        <begin position="242"/>
        <end position="703"/>
    </location>
</feature>
<feature type="domain" description="Oligopeptidase A N-terminal" evidence="11">
    <location>
        <begin position="39"/>
        <end position="159"/>
    </location>
</feature>
<dbReference type="EMBL" id="QPGB01000001">
    <property type="protein sequence ID" value="RCS59468.1"/>
    <property type="molecule type" value="Genomic_DNA"/>
</dbReference>
<sequence length="716" mass="80260">MTTVTLPANPLLSFADLQHNPLPDFAAVHPDHIDPAIAALIARAQVAVDEVIAIQEPSWESVVIPLETATEALSRAWGMVGHLNSVMDSEALRAAYNQQLPVVTAFWTALGQNLHLYEQYKKIAAREDFKALSLARQKVIQNALRNFRLSGAELDDDAKLRFAEIQTQQAALAQKFSENILDATNDYAWYITDQEQLKGIPADELAAMAEAATQDIAAGRCPAEVGTGCWKLSLHLPSYLPVMQYAENRALRASLYQAYVTRAAEFPNSNGKVWDNSQIMVDLLTLRAEEASLLGYQNYAETSLASKMADSPAQVIDFLLDLAKRARPYAEQDIAELRQFAASRFGLETLEAWDIPYVAEKLREERYDFSENEVKQYFPENQVLEGLFRLIQTLFNVVIKPDNLPVWHPSVRSYRIEQSTGTLVGQFYLDPYARAGKRGGAWMDDVRGRKRLDDQVQTPIAHLVCNFPTPVGNKPALLTHDDVITLFHEFGHGLHHLLTQVDELGVSGISGVEWDAVELPSQFMENFCWEWEVLKNMTAHVDTGAPLPKGLYEKMLAAKNFQSGMQTLRQVEFALFDMRLHSQPAGAVIDVQQILNDVRASVAVIAPPAFNRFQHSFSHIFAGGYAAGYYSYKWAEVLSADAYAQFEEDRELTNPAQSIVNTNTGQRYWREILAVGGSRPALESFMAFRGRRPNIDALLRHNGMQQPQTMTRPNNL</sequence>
<evidence type="ECO:0000256" key="5">
    <source>
        <dbReference type="ARBA" id="ARBA00022833"/>
    </source>
</evidence>
<comment type="similarity">
    <text evidence="1 9">Belongs to the peptidase M3 family.</text>
</comment>
<dbReference type="Pfam" id="PF01432">
    <property type="entry name" value="Peptidase_M3"/>
    <property type="match status" value="1"/>
</dbReference>
<dbReference type="GO" id="GO:0046872">
    <property type="term" value="F:metal ion binding"/>
    <property type="evidence" value="ECO:0007669"/>
    <property type="project" value="UniProtKB-UniRule"/>
</dbReference>
<dbReference type="Gene3D" id="1.10.1370.10">
    <property type="entry name" value="Neurolysin, domain 3"/>
    <property type="match status" value="1"/>
</dbReference>
<keyword evidence="13" id="KW-1185">Reference proteome</keyword>
<keyword evidence="5 9" id="KW-0862">Zinc</keyword>
<evidence type="ECO:0000313" key="12">
    <source>
        <dbReference type="EMBL" id="RCS59468.1"/>
    </source>
</evidence>
<evidence type="ECO:0000256" key="1">
    <source>
        <dbReference type="ARBA" id="ARBA00006040"/>
    </source>
</evidence>
<comment type="cofactor">
    <cofactor evidence="9">
        <name>Zn(2+)</name>
        <dbReference type="ChEBI" id="CHEBI:29105"/>
    </cofactor>
    <text evidence="9">Binds 1 zinc ion.</text>
</comment>
<dbReference type="InterPro" id="IPR034005">
    <property type="entry name" value="M3A_DCP"/>
</dbReference>
<dbReference type="InterPro" id="IPR045090">
    <property type="entry name" value="Pept_M3A_M3B"/>
</dbReference>
<dbReference type="InterPro" id="IPR024077">
    <property type="entry name" value="Neurolysin/TOP_dom2"/>
</dbReference>
<organism evidence="12 13">
    <name type="scientific">Parvibium lacunae</name>
    <dbReference type="NCBI Taxonomy" id="1888893"/>
    <lineage>
        <taxon>Bacteria</taxon>
        <taxon>Pseudomonadati</taxon>
        <taxon>Pseudomonadota</taxon>
        <taxon>Betaproteobacteria</taxon>
        <taxon>Burkholderiales</taxon>
        <taxon>Alcaligenaceae</taxon>
        <taxon>Parvibium</taxon>
    </lineage>
</organism>
<evidence type="ECO:0000256" key="2">
    <source>
        <dbReference type="ARBA" id="ARBA00022670"/>
    </source>
</evidence>
<dbReference type="RefSeq" id="WP_114401618.1">
    <property type="nucleotide sequence ID" value="NZ_QPGB01000001.1"/>
</dbReference>
<evidence type="ECO:0000259" key="10">
    <source>
        <dbReference type="Pfam" id="PF01432"/>
    </source>
</evidence>
<gene>
    <name evidence="12" type="ORF">DU000_01690</name>
</gene>
<protein>
    <recommendedName>
        <fullName evidence="8">oligopeptidase A</fullName>
        <ecNumber evidence="8">3.4.24.70</ecNumber>
    </recommendedName>
</protein>